<feature type="region of interest" description="Disordered" evidence="1">
    <location>
        <begin position="178"/>
        <end position="202"/>
    </location>
</feature>
<dbReference type="PROSITE" id="PS51272">
    <property type="entry name" value="SLH"/>
    <property type="match status" value="1"/>
</dbReference>
<keyword evidence="4" id="KW-1185">Reference proteome</keyword>
<feature type="domain" description="SLH" evidence="2">
    <location>
        <begin position="20"/>
        <end position="87"/>
    </location>
</feature>
<gene>
    <name evidence="3" type="ORF">GCM10025876_04390</name>
</gene>
<dbReference type="EMBL" id="BSUN01000001">
    <property type="protein sequence ID" value="GMA34235.1"/>
    <property type="molecule type" value="Genomic_DNA"/>
</dbReference>
<dbReference type="InterPro" id="IPR001119">
    <property type="entry name" value="SLH_dom"/>
</dbReference>
<comment type="caution">
    <text evidence="3">The sequence shown here is derived from an EMBL/GenBank/DDBJ whole genome shotgun (WGS) entry which is preliminary data.</text>
</comment>
<name>A0ABQ6I920_9MICO</name>
<evidence type="ECO:0000256" key="1">
    <source>
        <dbReference type="SAM" id="MobiDB-lite"/>
    </source>
</evidence>
<evidence type="ECO:0000313" key="3">
    <source>
        <dbReference type="EMBL" id="GMA34235.1"/>
    </source>
</evidence>
<evidence type="ECO:0000259" key="2">
    <source>
        <dbReference type="PROSITE" id="PS51272"/>
    </source>
</evidence>
<accession>A0ABQ6I920</accession>
<protein>
    <recommendedName>
        <fullName evidence="2">SLH domain-containing protein</fullName>
    </recommendedName>
</protein>
<reference evidence="4" key="1">
    <citation type="journal article" date="2019" name="Int. J. Syst. Evol. Microbiol.">
        <title>The Global Catalogue of Microorganisms (GCM) 10K type strain sequencing project: providing services to taxonomists for standard genome sequencing and annotation.</title>
        <authorList>
            <consortium name="The Broad Institute Genomics Platform"/>
            <consortium name="The Broad Institute Genome Sequencing Center for Infectious Disease"/>
            <person name="Wu L."/>
            <person name="Ma J."/>
        </authorList>
    </citation>
    <scope>NUCLEOTIDE SEQUENCE [LARGE SCALE GENOMIC DNA]</scope>
    <source>
        <strain evidence="4">NBRC 112299</strain>
    </source>
</reference>
<dbReference type="Proteomes" id="UP001157125">
    <property type="component" value="Unassembled WGS sequence"/>
</dbReference>
<sequence length="202" mass="21266">MTGSWSAPPAALTPRLTFSDVSSVKGSAGYTPYATAIEWLAAQGATFGWGLADRSATFDAHEPATRADLAAFLFRAAGPPVHVPPEESPYEDVAPTDDTYAEITWLAARGVVLAGPAQAFDPAAEASIADAAVAIRRLADEPRVILVQGLTFTPQKEPTALQDALIWLDDRHLLGTTAPSAREARDTALSRGEARPTAVRGT</sequence>
<proteinExistence type="predicted"/>
<feature type="compositionally biased region" description="Basic and acidic residues" evidence="1">
    <location>
        <begin position="182"/>
        <end position="194"/>
    </location>
</feature>
<organism evidence="3 4">
    <name type="scientific">Demequina litorisediminis</name>
    <dbReference type="NCBI Taxonomy" id="1849022"/>
    <lineage>
        <taxon>Bacteria</taxon>
        <taxon>Bacillati</taxon>
        <taxon>Actinomycetota</taxon>
        <taxon>Actinomycetes</taxon>
        <taxon>Micrococcales</taxon>
        <taxon>Demequinaceae</taxon>
        <taxon>Demequina</taxon>
    </lineage>
</organism>
<evidence type="ECO:0000313" key="4">
    <source>
        <dbReference type="Proteomes" id="UP001157125"/>
    </source>
</evidence>